<accession>D8U101</accession>
<dbReference type="InterPro" id="IPR002413">
    <property type="entry name" value="V5_allergen-like"/>
</dbReference>
<dbReference type="SMART" id="SM00198">
    <property type="entry name" value="SCP"/>
    <property type="match status" value="1"/>
</dbReference>
<dbReference type="Proteomes" id="UP000001058">
    <property type="component" value="Unassembled WGS sequence"/>
</dbReference>
<dbReference type="EMBL" id="GL378350">
    <property type="protein sequence ID" value="EFJ46548.1"/>
    <property type="molecule type" value="Genomic_DNA"/>
</dbReference>
<dbReference type="InterPro" id="IPR001283">
    <property type="entry name" value="CRISP-related"/>
</dbReference>
<dbReference type="GO" id="GO:0005576">
    <property type="term" value="C:extracellular region"/>
    <property type="evidence" value="ECO:0007669"/>
    <property type="project" value="InterPro"/>
</dbReference>
<keyword evidence="5" id="KW-1185">Reference proteome</keyword>
<keyword evidence="2" id="KW-0611">Plant defense</keyword>
<reference evidence="4 5" key="1">
    <citation type="journal article" date="2010" name="Science">
        <title>Genomic analysis of organismal complexity in the multicellular green alga Volvox carteri.</title>
        <authorList>
            <person name="Prochnik S.E."/>
            <person name="Umen J."/>
            <person name="Nedelcu A.M."/>
            <person name="Hallmann A."/>
            <person name="Miller S.M."/>
            <person name="Nishii I."/>
            <person name="Ferris P."/>
            <person name="Kuo A."/>
            <person name="Mitros T."/>
            <person name="Fritz-Laylin L.K."/>
            <person name="Hellsten U."/>
            <person name="Chapman J."/>
            <person name="Simakov O."/>
            <person name="Rensing S.A."/>
            <person name="Terry A."/>
            <person name="Pangilinan J."/>
            <person name="Kapitonov V."/>
            <person name="Jurka J."/>
            <person name="Salamov A."/>
            <person name="Shapiro H."/>
            <person name="Schmutz J."/>
            <person name="Grimwood J."/>
            <person name="Lindquist E."/>
            <person name="Lucas S."/>
            <person name="Grigoriev I.V."/>
            <person name="Schmitt R."/>
            <person name="Kirk D."/>
            <person name="Rokhsar D.S."/>
        </authorList>
    </citation>
    <scope>NUCLEOTIDE SEQUENCE [LARGE SCALE GENOMIC DNA]</scope>
    <source>
        <strain evidence="5">f. Nagariensis / Eve</strain>
    </source>
</reference>
<dbReference type="InterPro" id="IPR018244">
    <property type="entry name" value="Allrgn_V5/Tpx1_CS"/>
</dbReference>
<dbReference type="PROSITE" id="PS01009">
    <property type="entry name" value="CRISP_1"/>
    <property type="match status" value="1"/>
</dbReference>
<dbReference type="PRINTS" id="PR00837">
    <property type="entry name" value="V5TPXLIKE"/>
</dbReference>
<dbReference type="PRINTS" id="PR00838">
    <property type="entry name" value="V5ALLERGEN"/>
</dbReference>
<dbReference type="SUPFAM" id="SSF55797">
    <property type="entry name" value="PR-1-like"/>
    <property type="match status" value="1"/>
</dbReference>
<dbReference type="GeneID" id="9628655"/>
<keyword evidence="2" id="KW-0568">Pathogenesis-related protein</keyword>
<dbReference type="InParanoid" id="D8U101"/>
<feature type="domain" description="SCP" evidence="3">
    <location>
        <begin position="10"/>
        <end position="162"/>
    </location>
</feature>
<evidence type="ECO:0000313" key="5">
    <source>
        <dbReference type="Proteomes" id="UP000001058"/>
    </source>
</evidence>
<dbReference type="CDD" id="cd05382">
    <property type="entry name" value="CAP_GAPR1-like"/>
    <property type="match status" value="1"/>
</dbReference>
<dbReference type="Gene3D" id="3.40.33.10">
    <property type="entry name" value="CAP"/>
    <property type="match status" value="1"/>
</dbReference>
<evidence type="ECO:0000256" key="1">
    <source>
        <dbReference type="ARBA" id="ARBA00003143"/>
    </source>
</evidence>
<dbReference type="KEGG" id="vcn:VOLCADRAFT_92972"/>
<protein>
    <recommendedName>
        <fullName evidence="3">SCP domain-containing protein</fullName>
    </recommendedName>
</protein>
<dbReference type="Pfam" id="PF00188">
    <property type="entry name" value="CAP"/>
    <property type="match status" value="1"/>
</dbReference>
<dbReference type="InterPro" id="IPR035940">
    <property type="entry name" value="CAP_sf"/>
</dbReference>
<comment type="function">
    <text evidence="1">Probably involved in the defense reaction of plants against pathogens.</text>
</comment>
<dbReference type="OrthoDB" id="337038at2759"/>
<name>D8U101_VOLCA</name>
<dbReference type="InterPro" id="IPR014044">
    <property type="entry name" value="CAP_dom"/>
</dbReference>
<sequence length="192" mass="20804">MWPCVLGGCSDPEGALAATNALRAQHGVPPLTWDNGLALESAAWAFKLAQRGCAKDHDYSVVVGENIFTVTELPPPDKTCTPAVHGWYSEISEYNFTTSAPFTVNHDDGVGHFTQLVWRATTTMGCGTAVVSMMLELFTGYRAKGGCKVVVCRYLPPGNIASDKFYRANGYVHMQACMQVLPLAQPPPPRQP</sequence>
<dbReference type="PANTHER" id="PTHR10334">
    <property type="entry name" value="CYSTEINE-RICH SECRETORY PROTEIN-RELATED"/>
    <property type="match status" value="1"/>
</dbReference>
<proteinExistence type="predicted"/>
<gene>
    <name evidence="4" type="ORF">VOLCADRAFT_92972</name>
</gene>
<dbReference type="eggNOG" id="KOG3017">
    <property type="taxonomic scope" value="Eukaryota"/>
</dbReference>
<dbReference type="PROSITE" id="PS01010">
    <property type="entry name" value="CRISP_2"/>
    <property type="match status" value="1"/>
</dbReference>
<organism evidence="5">
    <name type="scientific">Volvox carteri f. nagariensis</name>
    <dbReference type="NCBI Taxonomy" id="3068"/>
    <lineage>
        <taxon>Eukaryota</taxon>
        <taxon>Viridiplantae</taxon>
        <taxon>Chlorophyta</taxon>
        <taxon>core chlorophytes</taxon>
        <taxon>Chlorophyceae</taxon>
        <taxon>CS clade</taxon>
        <taxon>Chlamydomonadales</taxon>
        <taxon>Volvocaceae</taxon>
        <taxon>Volvox</taxon>
    </lineage>
</organism>
<evidence type="ECO:0000259" key="3">
    <source>
        <dbReference type="SMART" id="SM00198"/>
    </source>
</evidence>
<dbReference type="AlphaFoldDB" id="D8U101"/>
<evidence type="ECO:0000313" key="4">
    <source>
        <dbReference type="EMBL" id="EFJ46548.1"/>
    </source>
</evidence>
<dbReference type="InterPro" id="IPR034113">
    <property type="entry name" value="SCP_GAPR1-like"/>
</dbReference>
<dbReference type="RefSeq" id="XP_002952405.1">
    <property type="nucleotide sequence ID" value="XM_002952359.1"/>
</dbReference>
<evidence type="ECO:0000256" key="2">
    <source>
        <dbReference type="ARBA" id="ARBA00023265"/>
    </source>
</evidence>